<dbReference type="InterPro" id="IPR036312">
    <property type="entry name" value="Bifun_inhib/LTP/seed_sf"/>
</dbReference>
<dbReference type="PROSITE" id="PS51257">
    <property type="entry name" value="PROKAR_LIPOPROTEIN"/>
    <property type="match status" value="1"/>
</dbReference>
<dbReference type="PANTHER" id="PTHR31731">
    <property type="match status" value="1"/>
</dbReference>
<dbReference type="EMBL" id="GISG01036573">
    <property type="protein sequence ID" value="MBA4621987.1"/>
    <property type="molecule type" value="Transcribed_RNA"/>
</dbReference>
<dbReference type="SMART" id="SM00499">
    <property type="entry name" value="AAI"/>
    <property type="match status" value="1"/>
</dbReference>
<feature type="domain" description="Bifunctional inhibitor/plant lipid transfer protein/seed storage helical" evidence="2">
    <location>
        <begin position="45"/>
        <end position="128"/>
    </location>
</feature>
<accession>A0A7C9CTC3</accession>
<dbReference type="Pfam" id="PF14547">
    <property type="entry name" value="Hydrophob_seed"/>
    <property type="match status" value="1"/>
</dbReference>
<evidence type="ECO:0000313" key="3">
    <source>
        <dbReference type="EMBL" id="MBA4621988.1"/>
    </source>
</evidence>
<dbReference type="CDD" id="cd01958">
    <property type="entry name" value="HPS_like"/>
    <property type="match status" value="1"/>
</dbReference>
<organism evidence="3">
    <name type="scientific">Opuntia streptacantha</name>
    <name type="common">Prickly pear cactus</name>
    <name type="synonym">Opuntia cardona</name>
    <dbReference type="NCBI Taxonomy" id="393608"/>
    <lineage>
        <taxon>Eukaryota</taxon>
        <taxon>Viridiplantae</taxon>
        <taxon>Streptophyta</taxon>
        <taxon>Embryophyta</taxon>
        <taxon>Tracheophyta</taxon>
        <taxon>Spermatophyta</taxon>
        <taxon>Magnoliopsida</taxon>
        <taxon>eudicotyledons</taxon>
        <taxon>Gunneridae</taxon>
        <taxon>Pentapetalae</taxon>
        <taxon>Caryophyllales</taxon>
        <taxon>Cactineae</taxon>
        <taxon>Cactaceae</taxon>
        <taxon>Opuntioideae</taxon>
        <taxon>Opuntia</taxon>
    </lineage>
</organism>
<evidence type="ECO:0000256" key="1">
    <source>
        <dbReference type="SAM" id="SignalP"/>
    </source>
</evidence>
<feature type="chain" id="PRO_5033907116" description="Bifunctional inhibitor/plant lipid transfer protein/seed storage helical domain-containing protein" evidence="1">
    <location>
        <begin position="26"/>
        <end position="129"/>
    </location>
</feature>
<dbReference type="SUPFAM" id="SSF47699">
    <property type="entry name" value="Bifunctional inhibitor/lipid-transfer protein/seed storage 2S albumin"/>
    <property type="match status" value="1"/>
</dbReference>
<keyword evidence="1" id="KW-0732">Signal</keyword>
<dbReference type="EMBL" id="GISG01036574">
    <property type="protein sequence ID" value="MBA4621988.1"/>
    <property type="molecule type" value="Transcribed_RNA"/>
</dbReference>
<dbReference type="InterPro" id="IPR051636">
    <property type="entry name" value="Plant_LTP/defense-related"/>
</dbReference>
<reference evidence="3" key="1">
    <citation type="journal article" date="2013" name="J. Plant Res.">
        <title>Effect of fungi and light on seed germination of three Opuntia species from semiarid lands of central Mexico.</title>
        <authorList>
            <person name="Delgado-Sanchez P."/>
            <person name="Jimenez-Bremont J.F."/>
            <person name="Guerrero-Gonzalez Mde L."/>
            <person name="Flores J."/>
        </authorList>
    </citation>
    <scope>NUCLEOTIDE SEQUENCE</scope>
    <source>
        <tissue evidence="3">Cladode</tissue>
    </source>
</reference>
<dbReference type="AlphaFoldDB" id="A0A7C9CTC3"/>
<protein>
    <recommendedName>
        <fullName evidence="2">Bifunctional inhibitor/plant lipid transfer protein/seed storage helical domain-containing protein</fullName>
    </recommendedName>
</protein>
<sequence>MATKTTPKLALFFSVNVLLLSITCACIPTIPCPPIGGGIGTVGTCPIDTLKLGVCAKLLGDLLHLKIGSPPIEPCCSLIQGLADLEAAACLCTTIKANVLGLIHLNVPLSLSLLVNVCGRQTPIGFQCP</sequence>
<evidence type="ECO:0000259" key="2">
    <source>
        <dbReference type="SMART" id="SM00499"/>
    </source>
</evidence>
<feature type="signal peptide" evidence="1">
    <location>
        <begin position="1"/>
        <end position="25"/>
    </location>
</feature>
<proteinExistence type="predicted"/>
<dbReference type="InterPro" id="IPR027923">
    <property type="entry name" value="Hydrophob_seed_dom"/>
</dbReference>
<dbReference type="Gene3D" id="1.10.110.10">
    <property type="entry name" value="Plant lipid-transfer and hydrophobic proteins"/>
    <property type="match status" value="1"/>
</dbReference>
<name>A0A7C9CTC3_OPUST</name>
<dbReference type="InterPro" id="IPR016140">
    <property type="entry name" value="Bifunc_inhib/LTP/seed_store"/>
</dbReference>
<reference evidence="3" key="2">
    <citation type="submission" date="2020-07" db="EMBL/GenBank/DDBJ databases">
        <authorList>
            <person name="Vera ALvarez R."/>
            <person name="Arias-Moreno D.M."/>
            <person name="Jimenez-Jacinto V."/>
            <person name="Jimenez-Bremont J.F."/>
            <person name="Swaminathan K."/>
            <person name="Moose S.P."/>
            <person name="Guerrero-Gonzalez M.L."/>
            <person name="Marino-Ramirez L."/>
            <person name="Landsman D."/>
            <person name="Rodriguez-Kessler M."/>
            <person name="Delgado-Sanchez P."/>
        </authorList>
    </citation>
    <scope>NUCLEOTIDE SEQUENCE</scope>
    <source>
        <tissue evidence="3">Cladode</tissue>
    </source>
</reference>